<feature type="domain" description="PIN" evidence="1">
    <location>
        <begin position="2"/>
        <end position="109"/>
    </location>
</feature>
<dbReference type="Proteomes" id="UP000069205">
    <property type="component" value="Chromosome"/>
</dbReference>
<evidence type="ECO:0000313" key="3">
    <source>
        <dbReference type="Proteomes" id="UP000069205"/>
    </source>
</evidence>
<protein>
    <recommendedName>
        <fullName evidence="1">PIN domain-containing protein</fullName>
    </recommendedName>
</protein>
<dbReference type="KEGG" id="nmv:NITMOv2_1573"/>
<sequence length="135" mass="15132">MRVVFDTNIYVSAFGIPGGRAEEAYLGALRGRFELFTSVPILTETATVLQSKFDWAEEKTRELVQAISRVAIVVRTTSRLRVVEDEPDNRILECAVHAHADFIVTGDRHLLILGNYKGVQLIRLTDFLELLAGTE</sequence>
<dbReference type="InterPro" id="IPR002850">
    <property type="entry name" value="PIN_toxin-like"/>
</dbReference>
<dbReference type="EMBL" id="CP011801">
    <property type="protein sequence ID" value="ALA57998.1"/>
    <property type="molecule type" value="Genomic_DNA"/>
</dbReference>
<gene>
    <name evidence="2" type="ORF">NITMOv2_1573</name>
</gene>
<keyword evidence="3" id="KW-1185">Reference proteome</keyword>
<dbReference type="RefSeq" id="WP_053379227.1">
    <property type="nucleotide sequence ID" value="NZ_CP011801.1"/>
</dbReference>
<evidence type="ECO:0000259" key="1">
    <source>
        <dbReference type="Pfam" id="PF13470"/>
    </source>
</evidence>
<dbReference type="Gene3D" id="3.40.50.1010">
    <property type="entry name" value="5'-nuclease"/>
    <property type="match status" value="1"/>
</dbReference>
<dbReference type="PATRIC" id="fig|42253.5.peg.1547"/>
<dbReference type="InterPro" id="IPR029060">
    <property type="entry name" value="PIN-like_dom_sf"/>
</dbReference>
<dbReference type="SUPFAM" id="SSF88723">
    <property type="entry name" value="PIN domain-like"/>
    <property type="match status" value="1"/>
</dbReference>
<organism evidence="2 3">
    <name type="scientific">Nitrospira moscoviensis</name>
    <dbReference type="NCBI Taxonomy" id="42253"/>
    <lineage>
        <taxon>Bacteria</taxon>
        <taxon>Pseudomonadati</taxon>
        <taxon>Nitrospirota</taxon>
        <taxon>Nitrospiria</taxon>
        <taxon>Nitrospirales</taxon>
        <taxon>Nitrospiraceae</taxon>
        <taxon>Nitrospira</taxon>
    </lineage>
</organism>
<dbReference type="AlphaFoldDB" id="A0A0K2GAM6"/>
<proteinExistence type="predicted"/>
<dbReference type="InterPro" id="IPR002716">
    <property type="entry name" value="PIN_dom"/>
</dbReference>
<dbReference type="OrthoDB" id="9798108at2"/>
<name>A0A0K2GAM6_NITMO</name>
<dbReference type="Pfam" id="PF13470">
    <property type="entry name" value="PIN_3"/>
    <property type="match status" value="1"/>
</dbReference>
<dbReference type="NCBIfam" id="TIGR00305">
    <property type="entry name" value="putative toxin-antitoxin system toxin component, PIN family"/>
    <property type="match status" value="1"/>
</dbReference>
<dbReference type="PANTHER" id="PTHR34610">
    <property type="entry name" value="SSL7007 PROTEIN"/>
    <property type="match status" value="1"/>
</dbReference>
<evidence type="ECO:0000313" key="2">
    <source>
        <dbReference type="EMBL" id="ALA57998.1"/>
    </source>
</evidence>
<dbReference type="PANTHER" id="PTHR34610:SF3">
    <property type="entry name" value="SSL7007 PROTEIN"/>
    <property type="match status" value="1"/>
</dbReference>
<accession>A0A0K2GAM6</accession>
<dbReference type="STRING" id="42253.NITMOv2_1573"/>
<reference evidence="2 3" key="1">
    <citation type="journal article" date="2015" name="Proc. Natl. Acad. Sci. U.S.A.">
        <title>Expanded metabolic versatility of ubiquitous nitrite-oxidizing bacteria from the genus Nitrospira.</title>
        <authorList>
            <person name="Koch H."/>
            <person name="Lucker S."/>
            <person name="Albertsen M."/>
            <person name="Kitzinger K."/>
            <person name="Herbold C."/>
            <person name="Spieck E."/>
            <person name="Nielsen P.H."/>
            <person name="Wagner M."/>
            <person name="Daims H."/>
        </authorList>
    </citation>
    <scope>NUCLEOTIDE SEQUENCE [LARGE SCALE GENOMIC DNA]</scope>
    <source>
        <strain evidence="2 3">NSP M-1</strain>
    </source>
</reference>